<protein>
    <recommendedName>
        <fullName evidence="7 17">Pyruvate kinase</fullName>
        <ecNumber evidence="6 17">2.7.1.40</ecNumber>
    </recommendedName>
</protein>
<reference evidence="22 23" key="1">
    <citation type="submission" date="2023-02" db="EMBL/GenBank/DDBJ databases">
        <title>Novel Oscillospiraceae bacterial genomes.</title>
        <authorList>
            <person name="Srinivasan S."/>
            <person name="Austin M.N."/>
            <person name="Fiedler T.L."/>
            <person name="Strenk S.M."/>
            <person name="Agnew K.J."/>
            <person name="Nagana Gowda G.A."/>
            <person name="Raftery D."/>
            <person name="Beamer M.A."/>
            <person name="Achilles S.L."/>
            <person name="Wiesenfeld H.C."/>
            <person name="Fredricks D.N."/>
            <person name="Hillier S.L."/>
        </authorList>
    </citation>
    <scope>NUCLEOTIDE SEQUENCE [LARGE SCALE GENOMIC DNA]</scope>
    <source>
        <strain evidence="22 23">CHIC02 1186E3-8</strain>
    </source>
</reference>
<dbReference type="NCBIfam" id="NF004978">
    <property type="entry name" value="PRK06354.1"/>
    <property type="match status" value="1"/>
</dbReference>
<keyword evidence="11 18" id="KW-0418">Kinase</keyword>
<keyword evidence="16 22" id="KW-0670">Pyruvate</keyword>
<dbReference type="InterPro" id="IPR011037">
    <property type="entry name" value="Pyrv_Knase-like_insert_dom_sf"/>
</dbReference>
<dbReference type="Pfam" id="PF00391">
    <property type="entry name" value="PEP-utilizers"/>
    <property type="match status" value="1"/>
</dbReference>
<dbReference type="RefSeq" id="WP_315570338.1">
    <property type="nucleotide sequence ID" value="NZ_CP118866.1"/>
</dbReference>
<dbReference type="Gene3D" id="3.50.30.10">
    <property type="entry name" value="Phosphohistidine domain"/>
    <property type="match status" value="1"/>
</dbReference>
<dbReference type="InterPro" id="IPR040442">
    <property type="entry name" value="Pyrv_kinase-like_dom_sf"/>
</dbReference>
<keyword evidence="15 18" id="KW-0324">Glycolysis</keyword>
<dbReference type="SUPFAM" id="SSF50800">
    <property type="entry name" value="PK beta-barrel domain-like"/>
    <property type="match status" value="1"/>
</dbReference>
<evidence type="ECO:0000256" key="1">
    <source>
        <dbReference type="ARBA" id="ARBA00001946"/>
    </source>
</evidence>
<dbReference type="SUPFAM" id="SSF52009">
    <property type="entry name" value="Phosphohistidine domain"/>
    <property type="match status" value="1"/>
</dbReference>
<evidence type="ECO:0000256" key="10">
    <source>
        <dbReference type="ARBA" id="ARBA00022741"/>
    </source>
</evidence>
<dbReference type="InterPro" id="IPR015793">
    <property type="entry name" value="Pyrv_Knase_brl"/>
</dbReference>
<dbReference type="SUPFAM" id="SSF52935">
    <property type="entry name" value="PK C-terminal domain-like"/>
    <property type="match status" value="1"/>
</dbReference>
<feature type="domain" description="PEP-utilising enzyme mobile" evidence="20">
    <location>
        <begin position="507"/>
        <end position="577"/>
    </location>
</feature>
<keyword evidence="9" id="KW-0479">Metal-binding</keyword>
<name>A0ABY8C300_9FIRM</name>
<evidence type="ECO:0000256" key="17">
    <source>
        <dbReference type="NCBIfam" id="TIGR01064"/>
    </source>
</evidence>
<keyword evidence="13 18" id="KW-0460">Magnesium</keyword>
<feature type="domain" description="Pyruvate kinase barrel" evidence="19">
    <location>
        <begin position="4"/>
        <end position="324"/>
    </location>
</feature>
<dbReference type="GO" id="GO:0004743">
    <property type="term" value="F:pyruvate kinase activity"/>
    <property type="evidence" value="ECO:0007669"/>
    <property type="project" value="UniProtKB-EC"/>
</dbReference>
<evidence type="ECO:0000256" key="12">
    <source>
        <dbReference type="ARBA" id="ARBA00022840"/>
    </source>
</evidence>
<evidence type="ECO:0000256" key="4">
    <source>
        <dbReference type="ARBA" id="ARBA00006237"/>
    </source>
</evidence>
<dbReference type="PRINTS" id="PR01050">
    <property type="entry name" value="PYRUVTKNASE"/>
</dbReference>
<evidence type="ECO:0000256" key="14">
    <source>
        <dbReference type="ARBA" id="ARBA00022958"/>
    </source>
</evidence>
<proteinExistence type="inferred from homology"/>
<evidence type="ECO:0000256" key="16">
    <source>
        <dbReference type="ARBA" id="ARBA00023317"/>
    </source>
</evidence>
<evidence type="ECO:0000256" key="5">
    <source>
        <dbReference type="ARBA" id="ARBA00008663"/>
    </source>
</evidence>
<evidence type="ECO:0000256" key="11">
    <source>
        <dbReference type="ARBA" id="ARBA00022777"/>
    </source>
</evidence>
<evidence type="ECO:0000313" key="22">
    <source>
        <dbReference type="EMBL" id="WEG35052.1"/>
    </source>
</evidence>
<dbReference type="InterPro" id="IPR036918">
    <property type="entry name" value="Pyrv_Knase_C_sf"/>
</dbReference>
<dbReference type="NCBIfam" id="NF004491">
    <property type="entry name" value="PRK05826.1"/>
    <property type="match status" value="1"/>
</dbReference>
<evidence type="ECO:0000259" key="21">
    <source>
        <dbReference type="Pfam" id="PF02887"/>
    </source>
</evidence>
<dbReference type="GO" id="GO:0016301">
    <property type="term" value="F:kinase activity"/>
    <property type="evidence" value="ECO:0007669"/>
    <property type="project" value="UniProtKB-KW"/>
</dbReference>
<dbReference type="InterPro" id="IPR036637">
    <property type="entry name" value="Phosphohistidine_dom_sf"/>
</dbReference>
<evidence type="ECO:0000256" key="7">
    <source>
        <dbReference type="ARBA" id="ARBA00018587"/>
    </source>
</evidence>
<dbReference type="Gene3D" id="3.20.20.60">
    <property type="entry name" value="Phosphoenolpyruvate-binding domains"/>
    <property type="match status" value="1"/>
</dbReference>
<dbReference type="NCBIfam" id="TIGR01064">
    <property type="entry name" value="pyruv_kin"/>
    <property type="match status" value="1"/>
</dbReference>
<dbReference type="PANTHER" id="PTHR11817">
    <property type="entry name" value="PYRUVATE KINASE"/>
    <property type="match status" value="1"/>
</dbReference>
<sequence>MNKRKTKIICTLGPATDNEDVLRKLIINGMNVARFNFSHGTYEEHGRRLAMLRRLCKELNMPVAALMDTKGPEIRTGHFVNKGVNLQEGTKVVISHEDVLGTAEKFSVSYKDMDKDLKKGDQILIDDGLVGLRVESIEDRDIHCVCTNSGPVSDYKSINLPEINTNLPALTEKDVEDLKYAATNDFDFIAASFIRKAADVIAIKRILKEYGAAHYEIISKIENREGVRNFNEILAVSDGIMIARGDLGVEIPVEEVPAVQKMMVHATYKAGKPCVTATQMLDSMIRNPRPTRAEVTDVANAIYDGSSATMLSGETAAGKYPVESLQMMDKVARFTESKIDYWKRFEQERHSELPSVSTAISHACCTTAMDLNAKAIMTVTMSGRTARAISRFRPACPIVATTVSERVLRNLQLAWGVQAFLVKIANKEDDLFAESIALAEQNGIVTKGDVVVETCGKPLGLSGTTNSLMVQNVGNILSKGLGYGNHKVTGEIMVLKSTDFVENLEMPHGTIIVAKRISEKHLPIIRGAAALVVESQGSEDYTKIAGSILDIPVLVGCENATKILKNGSIATLDPDRGIIY</sequence>
<dbReference type="Gene3D" id="2.40.33.10">
    <property type="entry name" value="PK beta-barrel domain-like"/>
    <property type="match status" value="1"/>
</dbReference>
<comment type="similarity">
    <text evidence="5 18">Belongs to the pyruvate kinase family.</text>
</comment>
<dbReference type="InterPro" id="IPR015806">
    <property type="entry name" value="Pyrv_Knase_insert_dom_sf"/>
</dbReference>
<evidence type="ECO:0000256" key="6">
    <source>
        <dbReference type="ARBA" id="ARBA00012142"/>
    </source>
</evidence>
<gene>
    <name evidence="22" type="primary">pyk</name>
    <name evidence="22" type="ORF">PYS61_03675</name>
</gene>
<comment type="cofactor">
    <cofactor evidence="1">
        <name>Mg(2+)</name>
        <dbReference type="ChEBI" id="CHEBI:18420"/>
    </cofactor>
</comment>
<dbReference type="InterPro" id="IPR008279">
    <property type="entry name" value="PEP-util_enz_mobile_dom"/>
</dbReference>
<comment type="catalytic activity">
    <reaction evidence="18">
        <text>pyruvate + ATP = phosphoenolpyruvate + ADP + H(+)</text>
        <dbReference type="Rhea" id="RHEA:18157"/>
        <dbReference type="ChEBI" id="CHEBI:15361"/>
        <dbReference type="ChEBI" id="CHEBI:15378"/>
        <dbReference type="ChEBI" id="CHEBI:30616"/>
        <dbReference type="ChEBI" id="CHEBI:58702"/>
        <dbReference type="ChEBI" id="CHEBI:456216"/>
        <dbReference type="EC" id="2.7.1.40"/>
    </reaction>
</comment>
<accession>A0ABY8C300</accession>
<evidence type="ECO:0000256" key="9">
    <source>
        <dbReference type="ARBA" id="ARBA00022723"/>
    </source>
</evidence>
<keyword evidence="23" id="KW-1185">Reference proteome</keyword>
<keyword evidence="14" id="KW-0630">Potassium</keyword>
<evidence type="ECO:0000259" key="20">
    <source>
        <dbReference type="Pfam" id="PF00391"/>
    </source>
</evidence>
<dbReference type="Proteomes" id="UP001220478">
    <property type="component" value="Chromosome"/>
</dbReference>
<dbReference type="SUPFAM" id="SSF51621">
    <property type="entry name" value="Phosphoenolpyruvate/pyruvate domain"/>
    <property type="match status" value="1"/>
</dbReference>
<evidence type="ECO:0000256" key="3">
    <source>
        <dbReference type="ARBA" id="ARBA00004997"/>
    </source>
</evidence>
<evidence type="ECO:0000256" key="15">
    <source>
        <dbReference type="ARBA" id="ARBA00023152"/>
    </source>
</evidence>
<evidence type="ECO:0000256" key="18">
    <source>
        <dbReference type="RuleBase" id="RU000504"/>
    </source>
</evidence>
<keyword evidence="8 18" id="KW-0808">Transferase</keyword>
<comment type="cofactor">
    <cofactor evidence="2">
        <name>K(+)</name>
        <dbReference type="ChEBI" id="CHEBI:29103"/>
    </cofactor>
</comment>
<comment type="pathway">
    <text evidence="3 18">Carbohydrate degradation; glycolysis; pyruvate from D-glyceraldehyde 3-phosphate: step 5/5.</text>
</comment>
<dbReference type="EMBL" id="CP118868">
    <property type="protein sequence ID" value="WEG35052.1"/>
    <property type="molecule type" value="Genomic_DNA"/>
</dbReference>
<dbReference type="EC" id="2.7.1.40" evidence="6 17"/>
<evidence type="ECO:0000256" key="13">
    <source>
        <dbReference type="ARBA" id="ARBA00022842"/>
    </source>
</evidence>
<evidence type="ECO:0000313" key="23">
    <source>
        <dbReference type="Proteomes" id="UP001220478"/>
    </source>
</evidence>
<organism evidence="22 23">
    <name type="scientific">Amygdalobacter indicium</name>
    <dbReference type="NCBI Taxonomy" id="3029272"/>
    <lineage>
        <taxon>Bacteria</taxon>
        <taxon>Bacillati</taxon>
        <taxon>Bacillota</taxon>
        <taxon>Clostridia</taxon>
        <taxon>Eubacteriales</taxon>
        <taxon>Oscillospiraceae</taxon>
        <taxon>Amygdalobacter</taxon>
    </lineage>
</organism>
<dbReference type="Gene3D" id="3.40.1380.20">
    <property type="entry name" value="Pyruvate kinase, C-terminal domain"/>
    <property type="match status" value="1"/>
</dbReference>
<keyword evidence="10" id="KW-0547">Nucleotide-binding</keyword>
<dbReference type="Pfam" id="PF00224">
    <property type="entry name" value="PK"/>
    <property type="match status" value="1"/>
</dbReference>
<evidence type="ECO:0000256" key="8">
    <source>
        <dbReference type="ARBA" id="ARBA00022679"/>
    </source>
</evidence>
<comment type="similarity">
    <text evidence="4">In the C-terminal section; belongs to the PEP-utilizing enzyme family.</text>
</comment>
<dbReference type="Pfam" id="PF02887">
    <property type="entry name" value="PK_C"/>
    <property type="match status" value="1"/>
</dbReference>
<dbReference type="InterPro" id="IPR015795">
    <property type="entry name" value="Pyrv_Knase_C"/>
</dbReference>
<evidence type="ECO:0000259" key="19">
    <source>
        <dbReference type="Pfam" id="PF00224"/>
    </source>
</evidence>
<feature type="domain" description="Pyruvate kinase C-terminal" evidence="21">
    <location>
        <begin position="359"/>
        <end position="470"/>
    </location>
</feature>
<evidence type="ECO:0000256" key="2">
    <source>
        <dbReference type="ARBA" id="ARBA00001958"/>
    </source>
</evidence>
<keyword evidence="12" id="KW-0067">ATP-binding</keyword>
<dbReference type="InterPro" id="IPR001697">
    <property type="entry name" value="Pyr_Knase"/>
</dbReference>
<dbReference type="InterPro" id="IPR015813">
    <property type="entry name" value="Pyrv/PenolPyrv_kinase-like_dom"/>
</dbReference>